<dbReference type="Proteomes" id="UP001519641">
    <property type="component" value="Unassembled WGS sequence"/>
</dbReference>
<comment type="caution">
    <text evidence="1">The sequence shown here is derived from an EMBL/GenBank/DDBJ whole genome shotgun (WGS) entry which is preliminary data.</text>
</comment>
<organism evidence="1 2">
    <name type="scientific">Curtobacterium aurantiacum</name>
    <dbReference type="NCBI Taxonomy" id="3236919"/>
    <lineage>
        <taxon>Bacteria</taxon>
        <taxon>Bacillati</taxon>
        <taxon>Actinomycetota</taxon>
        <taxon>Actinomycetes</taxon>
        <taxon>Micrococcales</taxon>
        <taxon>Microbacteriaceae</taxon>
        <taxon>Curtobacterium</taxon>
    </lineage>
</organism>
<keyword evidence="2" id="KW-1185">Reference proteome</keyword>
<dbReference type="EMBL" id="JAHEWS010000014">
    <property type="protein sequence ID" value="MBT1588217.1"/>
    <property type="molecule type" value="Genomic_DNA"/>
</dbReference>
<accession>A0ABS5VFK1</accession>
<dbReference type="RefSeq" id="WP_176708745.1">
    <property type="nucleotide sequence ID" value="NZ_JAHEWO010000019.1"/>
</dbReference>
<evidence type="ECO:0000313" key="1">
    <source>
        <dbReference type="EMBL" id="MBT1588217.1"/>
    </source>
</evidence>
<proteinExistence type="predicted"/>
<name>A0ABS5VFK1_9MICO</name>
<protein>
    <recommendedName>
        <fullName evidence="3">CdiI immunity protein domain-containing protein</fullName>
    </recommendedName>
</protein>
<reference evidence="1 2" key="1">
    <citation type="submission" date="2021-05" db="EMBL/GenBank/DDBJ databases">
        <title>Whole genome sequence of Curtobacterium flaccumfaciens pv. flaccumfaciens strain CFBP 8819.</title>
        <authorList>
            <person name="Osdaghi E."/>
            <person name="Taghouti G."/>
            <person name="Portier P."/>
            <person name="Fazliarab A."/>
            <person name="Taghavi S.M."/>
            <person name="Briand M."/>
            <person name="Le-Saux M."/>
            <person name="Jacques M.-A."/>
        </authorList>
    </citation>
    <scope>NUCLEOTIDE SEQUENCE [LARGE SCALE GENOMIC DNA]</scope>
    <source>
        <strain evidence="1 2">CFBP 8819</strain>
    </source>
</reference>
<sequence length="112" mass="12616">MTEIGYENYSATIPLLGGFLENLYQRWWDDYSSVAVYIDFYIAGFSGEELAETRKEFVSLRVDGAEDGEVESFLRRMNANYRIGSGSGRALLREVGQRVDELANGAIPKAFD</sequence>
<gene>
    <name evidence="1" type="ORF">KK097_10370</name>
</gene>
<evidence type="ECO:0000313" key="2">
    <source>
        <dbReference type="Proteomes" id="UP001519641"/>
    </source>
</evidence>
<evidence type="ECO:0008006" key="3">
    <source>
        <dbReference type="Google" id="ProtNLM"/>
    </source>
</evidence>